<gene>
    <name evidence="1" type="ORF">B0H65DRAFT_440897</name>
</gene>
<organism evidence="1 2">
    <name type="scientific">Neurospora tetraspora</name>
    <dbReference type="NCBI Taxonomy" id="94610"/>
    <lineage>
        <taxon>Eukaryota</taxon>
        <taxon>Fungi</taxon>
        <taxon>Dikarya</taxon>
        <taxon>Ascomycota</taxon>
        <taxon>Pezizomycotina</taxon>
        <taxon>Sordariomycetes</taxon>
        <taxon>Sordariomycetidae</taxon>
        <taxon>Sordariales</taxon>
        <taxon>Sordariaceae</taxon>
        <taxon>Neurospora</taxon>
    </lineage>
</organism>
<dbReference type="GeneID" id="87862642"/>
<accession>A0AAE0JLV3</accession>
<protein>
    <submittedName>
        <fullName evidence="1">Uncharacterized protein</fullName>
    </submittedName>
</protein>
<proteinExistence type="predicted"/>
<keyword evidence="2" id="KW-1185">Reference proteome</keyword>
<reference evidence="1" key="1">
    <citation type="journal article" date="2023" name="Mol. Phylogenet. Evol.">
        <title>Genome-scale phylogeny and comparative genomics of the fungal order Sordariales.</title>
        <authorList>
            <person name="Hensen N."/>
            <person name="Bonometti L."/>
            <person name="Westerberg I."/>
            <person name="Brannstrom I.O."/>
            <person name="Guillou S."/>
            <person name="Cros-Aarteil S."/>
            <person name="Calhoun S."/>
            <person name="Haridas S."/>
            <person name="Kuo A."/>
            <person name="Mondo S."/>
            <person name="Pangilinan J."/>
            <person name="Riley R."/>
            <person name="LaButti K."/>
            <person name="Andreopoulos B."/>
            <person name="Lipzen A."/>
            <person name="Chen C."/>
            <person name="Yan M."/>
            <person name="Daum C."/>
            <person name="Ng V."/>
            <person name="Clum A."/>
            <person name="Steindorff A."/>
            <person name="Ohm R.A."/>
            <person name="Martin F."/>
            <person name="Silar P."/>
            <person name="Natvig D.O."/>
            <person name="Lalanne C."/>
            <person name="Gautier V."/>
            <person name="Ament-Velasquez S.L."/>
            <person name="Kruys A."/>
            <person name="Hutchinson M.I."/>
            <person name="Powell A.J."/>
            <person name="Barry K."/>
            <person name="Miller A.N."/>
            <person name="Grigoriev I.V."/>
            <person name="Debuchy R."/>
            <person name="Gladieux P."/>
            <person name="Hiltunen Thoren M."/>
            <person name="Johannesson H."/>
        </authorList>
    </citation>
    <scope>NUCLEOTIDE SEQUENCE</scope>
    <source>
        <strain evidence="1">CBS 560.94</strain>
    </source>
</reference>
<dbReference type="RefSeq" id="XP_062685395.1">
    <property type="nucleotide sequence ID" value="XM_062825488.1"/>
</dbReference>
<sequence>MPPTEQAFLTAREALRLTLSEREGDLAHAFANYPDKVAWLAHFIECLDRSKKGPFPEQHVLKSDVEAGYIFRGPVTFRVDVQQTEKSHAEATLEVHGRTKIHVEKIPEWAGYEIIPSRHLLRHHEDWLRVMRRTE</sequence>
<comment type="caution">
    <text evidence="1">The sequence shown here is derived from an EMBL/GenBank/DDBJ whole genome shotgun (WGS) entry which is preliminary data.</text>
</comment>
<name>A0AAE0JLV3_9PEZI</name>
<evidence type="ECO:0000313" key="1">
    <source>
        <dbReference type="EMBL" id="KAK3352100.1"/>
    </source>
</evidence>
<evidence type="ECO:0000313" key="2">
    <source>
        <dbReference type="Proteomes" id="UP001278500"/>
    </source>
</evidence>
<dbReference type="EMBL" id="JAUEPP010000002">
    <property type="protein sequence ID" value="KAK3352100.1"/>
    <property type="molecule type" value="Genomic_DNA"/>
</dbReference>
<dbReference type="Proteomes" id="UP001278500">
    <property type="component" value="Unassembled WGS sequence"/>
</dbReference>
<dbReference type="AlphaFoldDB" id="A0AAE0JLV3"/>
<reference evidence="1" key="2">
    <citation type="submission" date="2023-06" db="EMBL/GenBank/DDBJ databases">
        <authorList>
            <consortium name="Lawrence Berkeley National Laboratory"/>
            <person name="Haridas S."/>
            <person name="Hensen N."/>
            <person name="Bonometti L."/>
            <person name="Westerberg I."/>
            <person name="Brannstrom I.O."/>
            <person name="Guillou S."/>
            <person name="Cros-Aarteil S."/>
            <person name="Calhoun S."/>
            <person name="Kuo A."/>
            <person name="Mondo S."/>
            <person name="Pangilinan J."/>
            <person name="Riley R."/>
            <person name="Labutti K."/>
            <person name="Andreopoulos B."/>
            <person name="Lipzen A."/>
            <person name="Chen C."/>
            <person name="Yanf M."/>
            <person name="Daum C."/>
            <person name="Ng V."/>
            <person name="Clum A."/>
            <person name="Steindorff A."/>
            <person name="Ohm R."/>
            <person name="Martin F."/>
            <person name="Silar P."/>
            <person name="Natvig D."/>
            <person name="Lalanne C."/>
            <person name="Gautier V."/>
            <person name="Ament-Velasquez S.L."/>
            <person name="Kruys A."/>
            <person name="Hutchinson M.I."/>
            <person name="Powell A.J."/>
            <person name="Barry K."/>
            <person name="Miller A.N."/>
            <person name="Grigoriev I.V."/>
            <person name="Debuchy R."/>
            <person name="Gladieux P."/>
            <person name="Thoren M.H."/>
            <person name="Johannesson H."/>
        </authorList>
    </citation>
    <scope>NUCLEOTIDE SEQUENCE</scope>
    <source>
        <strain evidence="1">CBS 560.94</strain>
    </source>
</reference>